<protein>
    <submittedName>
        <fullName evidence="2">Uncharacterized protein</fullName>
    </submittedName>
</protein>
<evidence type="ECO:0000313" key="3">
    <source>
        <dbReference type="Proteomes" id="UP000316495"/>
    </source>
</evidence>
<sequence length="61" mass="6814">MRREKNFGPNLDETGKNIGEAPVVAGNEGSGGTEPWERPEDVPRGIRPNDRLEKPEEKVEE</sequence>
<proteinExistence type="predicted"/>
<feature type="region of interest" description="Disordered" evidence="1">
    <location>
        <begin position="1"/>
        <end position="61"/>
    </location>
</feature>
<evidence type="ECO:0000313" key="2">
    <source>
        <dbReference type="EMBL" id="TSC94727.1"/>
    </source>
</evidence>
<evidence type="ECO:0000256" key="1">
    <source>
        <dbReference type="SAM" id="MobiDB-lite"/>
    </source>
</evidence>
<reference evidence="2 3" key="1">
    <citation type="submission" date="2017-07" db="EMBL/GenBank/DDBJ databases">
        <title>Mechanisms for carbon and nitrogen cycling indicate functional differentiation within the Candidate Phyla Radiation.</title>
        <authorList>
            <person name="Danczak R.E."/>
            <person name="Johnston M.D."/>
            <person name="Kenah C."/>
            <person name="Slattery M."/>
            <person name="Wrighton K.C."/>
            <person name="Wilkins M.J."/>
        </authorList>
    </citation>
    <scope>NUCLEOTIDE SEQUENCE [LARGE SCALE GENOMIC DNA]</scope>
    <source>
        <strain evidence="2">Athens1014_28</strain>
    </source>
</reference>
<feature type="compositionally biased region" description="Basic and acidic residues" evidence="1">
    <location>
        <begin position="35"/>
        <end position="61"/>
    </location>
</feature>
<dbReference type="Proteomes" id="UP000316495">
    <property type="component" value="Unassembled WGS sequence"/>
</dbReference>
<comment type="caution">
    <text evidence="2">The sequence shown here is derived from an EMBL/GenBank/DDBJ whole genome shotgun (WGS) entry which is preliminary data.</text>
</comment>
<name>A0A554LPD1_9BACT</name>
<dbReference type="AlphaFoldDB" id="A0A554LPD1"/>
<organism evidence="2 3">
    <name type="scientific">Candidatus Berkelbacteria bacterium Athens1014_28</name>
    <dbReference type="NCBI Taxonomy" id="2017145"/>
    <lineage>
        <taxon>Bacteria</taxon>
        <taxon>Candidatus Berkelbacteria</taxon>
    </lineage>
</organism>
<gene>
    <name evidence="2" type="ORF">Athens101428_188</name>
</gene>
<dbReference type="EMBL" id="VMGN01000007">
    <property type="protein sequence ID" value="TSC94727.1"/>
    <property type="molecule type" value="Genomic_DNA"/>
</dbReference>
<accession>A0A554LPD1</accession>